<evidence type="ECO:0000256" key="18">
    <source>
        <dbReference type="PROSITE-ProRule" id="PRU00461"/>
    </source>
</evidence>
<dbReference type="InterPro" id="IPR051221">
    <property type="entry name" value="LDLR-related"/>
</dbReference>
<evidence type="ECO:0000256" key="2">
    <source>
        <dbReference type="ARBA" id="ARBA00004308"/>
    </source>
</evidence>
<feature type="repeat" description="LDL-receptor class B" evidence="18">
    <location>
        <begin position="525"/>
        <end position="569"/>
    </location>
</feature>
<sequence length="1169" mass="130005">MRTAWLLTLLTYLLIKSTTQAPVTNTTCDPAKEFDCGIGSLRCIPAEWQCDNIADCDNGKDELGCTYAHHCGNSFLLCKNTRCVAGEFKCDGEDDCGDESDEQHCEYNTRRSRSGRPAPPPLPNTFVGHNGPECFPPRLRCRSGQCIQADLICDGHADCSGGDDEVNCTRGPIVDLKKTPSLNEMHPDPTLFAHDDYDKEECRHGYALCFSGDVCIPNNFFCDGDIDCEDGSDELNCDINVPSEEQFLSGQADHMHACSAAGKFACETKGTEITVCIPMNATCNGIKECPLGDDESRQCSECARKRCDHTCMNTPHGARCICQEGYKLADDGVSCEDEDECATHGHICQHFCEDRLGSFVCKCANGYQLQEDGHSCKYEATSTSEGYLFISLGGEIRQMPLADFSDGSNYAPVQKYAGHGNINSVDFMHRNNKLFMAISDPQGEPTGELAMSENGLLRVLRENVIGVGNIAVDWIGGNIFFTQKSPSPSVGISVCSMNGLFCRRIIEGKVHGQTYRGLVVHPMRGLIIWIDSYQKSHRIMMANMDGSQVRILLDNKLESPTALAIDYVRQDIYYGDVDRRLIERVNIDTKDRRVVISSGVHHPFDMSYFNGYLYWSDWGSETLKVQEITHHHSSPHIIHTFNRFPYGLAVNHSLYQTGPSTNPCLELECPWLCILVPKNDQITAAKCVCPDGYTHSILDNTCIPPTTIDEEKKLEKLSHVGAALMAENCKAGVACLNGGSCRELQNEHGRTHRIVCDCEQPYDGQFCERLNPEMLAAMEEEDTSAGLIALLLISLLILVVVGCVAFFWFAQRELTNEVISTARVHVDNMARKAEDAAAPLVDKLRKVTDMQRSTSPREGCHSATNVNFVTDETTAEKRVRMQTSPSSYGNPLYDEIPDVPSGFTISTSAPFAGIIRFEDDNSLLGNNKETECVNAANSDDRCVVCWELLGTSRRLPCSHQFHDWCLMWWLAQDSSCPTCRCIIPSPQDQLREADANSTTRVVFNGGTFGFVHFPQFHLDLGPFLSSLLGRAAEPSEEQLQTMLEQVREMFPQMSTEAILTDLRQTGMTQTTIENILEGRIGVNPSLLPGALDDELSDESENEIEYEEPIEVIQEPDNGRQRTWTKLSTSSGDEELSYYEIQRAKMIETYRRKYLASDKAADLRAMGITE</sequence>
<dbReference type="InterPro" id="IPR001881">
    <property type="entry name" value="EGF-like_Ca-bd_dom"/>
</dbReference>
<dbReference type="InterPro" id="IPR003892">
    <property type="entry name" value="CUE"/>
</dbReference>
<dbReference type="PROSITE" id="PS50026">
    <property type="entry name" value="EGF_3"/>
    <property type="match status" value="1"/>
</dbReference>
<dbReference type="InterPro" id="IPR000742">
    <property type="entry name" value="EGF"/>
</dbReference>
<dbReference type="PROSITE" id="PS01186">
    <property type="entry name" value="EGF_2"/>
    <property type="match status" value="2"/>
</dbReference>
<dbReference type="SMART" id="SM00179">
    <property type="entry name" value="EGF_CA"/>
    <property type="match status" value="2"/>
</dbReference>
<dbReference type="CDD" id="cd00112">
    <property type="entry name" value="LDLa"/>
    <property type="match status" value="4"/>
</dbReference>
<evidence type="ECO:0000259" key="21">
    <source>
        <dbReference type="PROSITE" id="PS50026"/>
    </source>
</evidence>
<keyword evidence="7" id="KW-0677">Repeat</keyword>
<dbReference type="GO" id="GO:0012505">
    <property type="term" value="C:endomembrane system"/>
    <property type="evidence" value="ECO:0007669"/>
    <property type="project" value="UniProtKB-SubCell"/>
</dbReference>
<dbReference type="GeneID" id="9821213"/>
<name>A0A6A5HLQ2_CAERE</name>
<dbReference type="SMART" id="SM00181">
    <property type="entry name" value="EGF"/>
    <property type="match status" value="5"/>
</dbReference>
<dbReference type="GO" id="GO:0016324">
    <property type="term" value="C:apical plasma membrane"/>
    <property type="evidence" value="ECO:0007669"/>
    <property type="project" value="TreeGrafter"/>
</dbReference>
<dbReference type="AlphaFoldDB" id="A0A6A5HLQ2"/>
<keyword evidence="13" id="KW-0675">Receptor</keyword>
<feature type="disulfide bond" evidence="16">
    <location>
        <begin position="141"/>
        <end position="159"/>
    </location>
</feature>
<dbReference type="Gene3D" id="3.30.40.10">
    <property type="entry name" value="Zinc/RING finger domain, C3HC4 (zinc finger)"/>
    <property type="match status" value="1"/>
</dbReference>
<dbReference type="GO" id="GO:0005509">
    <property type="term" value="F:calcium ion binding"/>
    <property type="evidence" value="ECO:0007669"/>
    <property type="project" value="InterPro"/>
</dbReference>
<reference evidence="24 25" key="1">
    <citation type="submission" date="2019-12" db="EMBL/GenBank/DDBJ databases">
        <title>Chromosome-level assembly of the Caenorhabditis remanei genome.</title>
        <authorList>
            <person name="Teterina A.A."/>
            <person name="Willis J.H."/>
            <person name="Phillips P.C."/>
        </authorList>
    </citation>
    <scope>NUCLEOTIDE SEQUENCE [LARGE SCALE GENOMIC DNA]</scope>
    <source>
        <strain evidence="24 25">PX506</strain>
        <tissue evidence="24">Whole organism</tissue>
    </source>
</reference>
<keyword evidence="10 19" id="KW-1133">Transmembrane helix</keyword>
<evidence type="ECO:0000313" key="25">
    <source>
        <dbReference type="Proteomes" id="UP000483820"/>
    </source>
</evidence>
<dbReference type="PROSITE" id="PS00010">
    <property type="entry name" value="ASX_HYDROXYL"/>
    <property type="match status" value="1"/>
</dbReference>
<keyword evidence="8 17" id="KW-0863">Zinc-finger</keyword>
<dbReference type="InterPro" id="IPR000033">
    <property type="entry name" value="LDLR_classB_rpt"/>
</dbReference>
<feature type="transmembrane region" description="Helical" evidence="19">
    <location>
        <begin position="787"/>
        <end position="810"/>
    </location>
</feature>
<dbReference type="InterPro" id="IPR018097">
    <property type="entry name" value="EGF_Ca-bd_CS"/>
</dbReference>
<dbReference type="Pfam" id="PF02845">
    <property type="entry name" value="CUE"/>
    <property type="match status" value="1"/>
</dbReference>
<dbReference type="PROSITE" id="PS51120">
    <property type="entry name" value="LDLRB"/>
    <property type="match status" value="1"/>
</dbReference>
<dbReference type="PROSITE" id="PS50068">
    <property type="entry name" value="LDLRA_2"/>
    <property type="match status" value="5"/>
</dbReference>
<evidence type="ECO:0000256" key="19">
    <source>
        <dbReference type="SAM" id="Phobius"/>
    </source>
</evidence>
<dbReference type="CDD" id="cd14421">
    <property type="entry name" value="CUE_AMFR"/>
    <property type="match status" value="1"/>
</dbReference>
<protein>
    <submittedName>
        <fullName evidence="24">Uncharacterized protein</fullName>
    </submittedName>
</protein>
<dbReference type="Pfam" id="PF13639">
    <property type="entry name" value="zf-RING_2"/>
    <property type="match status" value="1"/>
</dbReference>
<dbReference type="FunFam" id="4.10.400.10:FF:000187">
    <property type="entry name" value="Tequila, isoform G"/>
    <property type="match status" value="1"/>
</dbReference>
<dbReference type="Proteomes" id="UP000483820">
    <property type="component" value="Chromosome I"/>
</dbReference>
<dbReference type="InterPro" id="IPR013083">
    <property type="entry name" value="Znf_RING/FYVE/PHD"/>
</dbReference>
<evidence type="ECO:0000256" key="7">
    <source>
        <dbReference type="ARBA" id="ARBA00022737"/>
    </source>
</evidence>
<evidence type="ECO:0000259" key="22">
    <source>
        <dbReference type="PROSITE" id="PS50089"/>
    </source>
</evidence>
<organism evidence="24 25">
    <name type="scientific">Caenorhabditis remanei</name>
    <name type="common">Caenorhabditis vulgaris</name>
    <dbReference type="NCBI Taxonomy" id="31234"/>
    <lineage>
        <taxon>Eukaryota</taxon>
        <taxon>Metazoa</taxon>
        <taxon>Ecdysozoa</taxon>
        <taxon>Nematoda</taxon>
        <taxon>Chromadorea</taxon>
        <taxon>Rhabditida</taxon>
        <taxon>Rhabditina</taxon>
        <taxon>Rhabditomorpha</taxon>
        <taxon>Rhabditoidea</taxon>
        <taxon>Rhabditidae</taxon>
        <taxon>Peloderinae</taxon>
        <taxon>Caenorhabditis</taxon>
    </lineage>
</organism>
<dbReference type="Pfam" id="PF00058">
    <property type="entry name" value="Ldl_recept_b"/>
    <property type="match status" value="1"/>
</dbReference>
<dbReference type="PRINTS" id="PR00261">
    <property type="entry name" value="LDLRECEPTOR"/>
</dbReference>
<gene>
    <name evidence="24" type="ORF">GCK72_000641</name>
</gene>
<dbReference type="PROSITE" id="PS50089">
    <property type="entry name" value="ZF_RING_2"/>
    <property type="match status" value="1"/>
</dbReference>
<dbReference type="FunFam" id="1.10.8.10:FF:000127">
    <property type="entry name" value="E3 ubiquitin-protein ligase AMFR"/>
    <property type="match status" value="1"/>
</dbReference>
<feature type="disulfide bond" evidence="16">
    <location>
        <begin position="222"/>
        <end position="237"/>
    </location>
</feature>
<keyword evidence="14" id="KW-0325">Glycoprotein</keyword>
<keyword evidence="12 15" id="KW-1015">Disulfide bond</keyword>
<evidence type="ECO:0000256" key="15">
    <source>
        <dbReference type="PROSITE-ProRule" id="PRU00076"/>
    </source>
</evidence>
<feature type="disulfide bond" evidence="16">
    <location>
        <begin position="50"/>
        <end position="65"/>
    </location>
</feature>
<dbReference type="RefSeq" id="XP_053591246.1">
    <property type="nucleotide sequence ID" value="XM_053722601.1"/>
</dbReference>
<dbReference type="InterPro" id="IPR001841">
    <property type="entry name" value="Znf_RING"/>
</dbReference>
<dbReference type="GO" id="GO:0043130">
    <property type="term" value="F:ubiquitin binding"/>
    <property type="evidence" value="ECO:0007669"/>
    <property type="project" value="InterPro"/>
</dbReference>
<dbReference type="KEGG" id="crq:GCK72_000641"/>
<dbReference type="InterPro" id="IPR011042">
    <property type="entry name" value="6-blade_b-propeller_TolB-like"/>
</dbReference>
<dbReference type="Pfam" id="PF00057">
    <property type="entry name" value="Ldl_recept_a"/>
    <property type="match status" value="4"/>
</dbReference>
<dbReference type="SUPFAM" id="SSF63825">
    <property type="entry name" value="YWTD domain"/>
    <property type="match status" value="1"/>
</dbReference>
<dbReference type="InterPro" id="IPR036055">
    <property type="entry name" value="LDL_receptor-like_sf"/>
</dbReference>
<dbReference type="SUPFAM" id="SSF57850">
    <property type="entry name" value="RING/U-box"/>
    <property type="match status" value="1"/>
</dbReference>
<evidence type="ECO:0000256" key="17">
    <source>
        <dbReference type="PROSITE-ProRule" id="PRU00175"/>
    </source>
</evidence>
<dbReference type="InterPro" id="IPR000152">
    <property type="entry name" value="EGF-type_Asp/Asn_hydroxyl_site"/>
</dbReference>
<evidence type="ECO:0000256" key="4">
    <source>
        <dbReference type="ARBA" id="ARBA00022536"/>
    </source>
</evidence>
<keyword evidence="5" id="KW-0254">Endocytosis</keyword>
<evidence type="ECO:0000256" key="20">
    <source>
        <dbReference type="SAM" id="SignalP"/>
    </source>
</evidence>
<feature type="domain" description="CUE" evidence="23">
    <location>
        <begin position="1038"/>
        <end position="1080"/>
    </location>
</feature>
<evidence type="ECO:0000256" key="1">
    <source>
        <dbReference type="ARBA" id="ARBA00004167"/>
    </source>
</evidence>
<evidence type="ECO:0000256" key="8">
    <source>
        <dbReference type="ARBA" id="ARBA00022771"/>
    </source>
</evidence>
<dbReference type="Pfam" id="PF07645">
    <property type="entry name" value="EGF_CA"/>
    <property type="match status" value="1"/>
</dbReference>
<evidence type="ECO:0000256" key="5">
    <source>
        <dbReference type="ARBA" id="ARBA00022583"/>
    </source>
</evidence>
<dbReference type="SUPFAM" id="SSF57196">
    <property type="entry name" value="EGF/Laminin"/>
    <property type="match status" value="2"/>
</dbReference>
<dbReference type="Gene3D" id="1.10.8.10">
    <property type="entry name" value="DNA helicase RuvA subunit, C-terminal domain"/>
    <property type="match status" value="1"/>
</dbReference>
<evidence type="ECO:0000313" key="24">
    <source>
        <dbReference type="EMBL" id="KAF1768828.1"/>
    </source>
</evidence>
<keyword evidence="9" id="KW-0862">Zinc</keyword>
<dbReference type="EMBL" id="WUAV01000001">
    <property type="protein sequence ID" value="KAF1768828.1"/>
    <property type="molecule type" value="Genomic_DNA"/>
</dbReference>
<keyword evidence="6 19" id="KW-0812">Transmembrane</keyword>
<evidence type="ECO:0000256" key="11">
    <source>
        <dbReference type="ARBA" id="ARBA00023136"/>
    </source>
</evidence>
<evidence type="ECO:0000256" key="13">
    <source>
        <dbReference type="ARBA" id="ARBA00023170"/>
    </source>
</evidence>
<keyword evidence="20" id="KW-0732">Signal</keyword>
<feature type="disulfide bond" evidence="16">
    <location>
        <begin position="71"/>
        <end position="83"/>
    </location>
</feature>
<comment type="caution">
    <text evidence="15">Lacks conserved residue(s) required for the propagation of feature annotation.</text>
</comment>
<proteinExistence type="inferred from homology"/>
<dbReference type="GO" id="GO:0043235">
    <property type="term" value="C:receptor complex"/>
    <property type="evidence" value="ECO:0007669"/>
    <property type="project" value="TreeGrafter"/>
</dbReference>
<dbReference type="GO" id="GO:0042562">
    <property type="term" value="F:hormone binding"/>
    <property type="evidence" value="ECO:0007669"/>
    <property type="project" value="TreeGrafter"/>
</dbReference>
<dbReference type="SMART" id="SM00192">
    <property type="entry name" value="LDLa"/>
    <property type="match status" value="5"/>
</dbReference>
<feature type="disulfide bond" evidence="16">
    <location>
        <begin position="134"/>
        <end position="146"/>
    </location>
</feature>
<evidence type="ECO:0000259" key="23">
    <source>
        <dbReference type="PROSITE" id="PS51140"/>
    </source>
</evidence>
<dbReference type="CTD" id="9821213"/>
<evidence type="ECO:0000256" key="10">
    <source>
        <dbReference type="ARBA" id="ARBA00022989"/>
    </source>
</evidence>
<evidence type="ECO:0000256" key="9">
    <source>
        <dbReference type="ARBA" id="ARBA00022833"/>
    </source>
</evidence>
<dbReference type="SMART" id="SM00184">
    <property type="entry name" value="RING"/>
    <property type="match status" value="1"/>
</dbReference>
<evidence type="ECO:0000256" key="6">
    <source>
        <dbReference type="ARBA" id="ARBA00022692"/>
    </source>
</evidence>
<dbReference type="PANTHER" id="PTHR22722">
    <property type="entry name" value="LOW-DENSITY LIPOPROTEIN RECEPTOR-RELATED PROTEIN 2-RELATED"/>
    <property type="match status" value="1"/>
</dbReference>
<dbReference type="Gene3D" id="2.120.10.30">
    <property type="entry name" value="TolB, C-terminal domain"/>
    <property type="match status" value="1"/>
</dbReference>
<feature type="disulfide bond" evidence="16">
    <location>
        <begin position="153"/>
        <end position="168"/>
    </location>
</feature>
<evidence type="ECO:0000256" key="12">
    <source>
        <dbReference type="ARBA" id="ARBA00023157"/>
    </source>
</evidence>
<keyword evidence="8 17" id="KW-0479">Metal-binding</keyword>
<dbReference type="PROSITE" id="PS01187">
    <property type="entry name" value="EGF_CA"/>
    <property type="match status" value="1"/>
</dbReference>
<evidence type="ECO:0000256" key="16">
    <source>
        <dbReference type="PROSITE-ProRule" id="PRU00124"/>
    </source>
</evidence>
<feature type="domain" description="EGF-like" evidence="21">
    <location>
        <begin position="725"/>
        <end position="768"/>
    </location>
</feature>
<comment type="caution">
    <text evidence="24">The sequence shown here is derived from an EMBL/GenBank/DDBJ whole genome shotgun (WGS) entry which is preliminary data.</text>
</comment>
<keyword evidence="11 19" id="KW-0472">Membrane</keyword>
<dbReference type="GO" id="GO:0008270">
    <property type="term" value="F:zinc ion binding"/>
    <property type="evidence" value="ECO:0007669"/>
    <property type="project" value="UniProtKB-KW"/>
</dbReference>
<dbReference type="SMART" id="SM00546">
    <property type="entry name" value="CUE"/>
    <property type="match status" value="1"/>
</dbReference>
<dbReference type="InterPro" id="IPR049883">
    <property type="entry name" value="NOTCH1_EGF-like"/>
</dbReference>
<dbReference type="InterPro" id="IPR023415">
    <property type="entry name" value="LDLR_class-A_CS"/>
</dbReference>
<comment type="similarity">
    <text evidence="3">Belongs to the LDLR family.</text>
</comment>
<feature type="signal peptide" evidence="20">
    <location>
        <begin position="1"/>
        <end position="21"/>
    </location>
</feature>
<comment type="subcellular location">
    <subcellularLocation>
        <location evidence="2">Endomembrane system</location>
    </subcellularLocation>
    <subcellularLocation>
        <location evidence="1">Membrane</location>
        <topology evidence="1">Single-pass membrane protein</topology>
    </subcellularLocation>
</comment>
<dbReference type="InterPro" id="IPR002172">
    <property type="entry name" value="LDrepeatLR_classA_rpt"/>
</dbReference>
<accession>A0A6A5HLQ2</accession>
<dbReference type="FunFam" id="4.10.400.10:FF:000024">
    <property type="entry name" value="Low-density lipoprotein RecePtor related"/>
    <property type="match status" value="1"/>
</dbReference>
<dbReference type="Gene3D" id="2.10.25.10">
    <property type="entry name" value="Laminin"/>
    <property type="match status" value="3"/>
</dbReference>
<dbReference type="GO" id="GO:0006898">
    <property type="term" value="P:receptor-mediated endocytosis"/>
    <property type="evidence" value="ECO:0007669"/>
    <property type="project" value="TreeGrafter"/>
</dbReference>
<dbReference type="SUPFAM" id="SSF57424">
    <property type="entry name" value="LDL receptor-like module"/>
    <property type="match status" value="4"/>
</dbReference>
<feature type="chain" id="PRO_5025433917" evidence="20">
    <location>
        <begin position="22"/>
        <end position="1169"/>
    </location>
</feature>
<dbReference type="SMART" id="SM00135">
    <property type="entry name" value="LY"/>
    <property type="match status" value="4"/>
</dbReference>
<feature type="disulfide bond" evidence="16">
    <location>
        <begin position="90"/>
        <end position="105"/>
    </location>
</feature>
<dbReference type="PANTHER" id="PTHR22722:SF14">
    <property type="entry name" value="MEGALIN, ISOFORM A"/>
    <property type="match status" value="1"/>
</dbReference>
<evidence type="ECO:0000256" key="3">
    <source>
        <dbReference type="ARBA" id="ARBA00009939"/>
    </source>
</evidence>
<evidence type="ECO:0000256" key="14">
    <source>
        <dbReference type="ARBA" id="ARBA00023180"/>
    </source>
</evidence>
<dbReference type="PROSITE" id="PS00022">
    <property type="entry name" value="EGF_1"/>
    <property type="match status" value="1"/>
</dbReference>
<keyword evidence="4 15" id="KW-0245">EGF-like domain</keyword>
<feature type="domain" description="RING-type" evidence="22">
    <location>
        <begin position="942"/>
        <end position="980"/>
    </location>
</feature>
<dbReference type="Gene3D" id="4.10.400.10">
    <property type="entry name" value="Low-density Lipoprotein Receptor"/>
    <property type="match status" value="5"/>
</dbReference>
<feature type="disulfide bond" evidence="16">
    <location>
        <begin position="78"/>
        <end position="96"/>
    </location>
</feature>
<feature type="disulfide bond" evidence="15">
    <location>
        <begin position="758"/>
        <end position="767"/>
    </location>
</feature>
<dbReference type="PROSITE" id="PS01209">
    <property type="entry name" value="LDLRA_1"/>
    <property type="match status" value="3"/>
</dbReference>
<dbReference type="PROSITE" id="PS51140">
    <property type="entry name" value="CUE"/>
    <property type="match status" value="1"/>
</dbReference>